<comment type="caution">
    <text evidence="1">The sequence shown here is derived from an EMBL/GenBank/DDBJ whole genome shotgun (WGS) entry which is preliminary data.</text>
</comment>
<sequence length="542" mass="61003">MWTGDTLQQYLVFLKDEIKRKRQSLGVSFESKALVLCDAATVHSTGMYDKVRSRFELEANCILIHGGRSSLTDHGVQIVGGWGACGAPNDAWHQFWHYMRRAWMRLATGMSSSLKLRNAYENFGISIDGNSRFTLSVEDSLKADAWSLSKLAGYKEGKILVWAWVSRGFVTMQQVAEWRFGGDVGQAKEFLDSTPHELAKLTELDEIEEPDAPAETKAVVQAETSTMQGEINSLWAISDPDLPEHPPKLLPQWFVPPIDRAILMWKQEAMVWEQRKQKKMSPKMTEAYAQWQSDSTRSIVLNKKTKSQMHRFLGKSVSSLKRTCLLLVVHMSNQPEELRINAGSGKAWRLSLLQGTMPPSDDAVPPELDHFQGKLPPEQDPVSDVENDEAAAADIQQMQMVADSDHEGEDLHPDMVPYMFVETGSESEEEVPAMFAKAQRVRCLESQPEYQRLRDLGLATRPFGCSVGCHPAARVYRASSADSSHFSRSWDGDSGRNAWQALLCVMELMLKSHLESNSQDRLARRQLAKIQSLRANEPPHSD</sequence>
<keyword evidence="2" id="KW-1185">Reference proteome</keyword>
<accession>A0ABP0NRW6</accession>
<evidence type="ECO:0000313" key="2">
    <source>
        <dbReference type="Proteomes" id="UP001642464"/>
    </source>
</evidence>
<organism evidence="1 2">
    <name type="scientific">Durusdinium trenchii</name>
    <dbReference type="NCBI Taxonomy" id="1381693"/>
    <lineage>
        <taxon>Eukaryota</taxon>
        <taxon>Sar</taxon>
        <taxon>Alveolata</taxon>
        <taxon>Dinophyceae</taxon>
        <taxon>Suessiales</taxon>
        <taxon>Symbiodiniaceae</taxon>
        <taxon>Durusdinium</taxon>
    </lineage>
</organism>
<dbReference type="EMBL" id="CAXAMM010029890">
    <property type="protein sequence ID" value="CAK9065507.1"/>
    <property type="molecule type" value="Genomic_DNA"/>
</dbReference>
<dbReference type="Proteomes" id="UP001642464">
    <property type="component" value="Unassembled WGS sequence"/>
</dbReference>
<protein>
    <submittedName>
        <fullName evidence="1">Mitochondrial</fullName>
    </submittedName>
</protein>
<proteinExistence type="predicted"/>
<name>A0ABP0NRW6_9DINO</name>
<evidence type="ECO:0000313" key="1">
    <source>
        <dbReference type="EMBL" id="CAK9065507.1"/>
    </source>
</evidence>
<gene>
    <name evidence="1" type="ORF">SCF082_LOCUS33508</name>
</gene>
<reference evidence="1 2" key="1">
    <citation type="submission" date="2024-02" db="EMBL/GenBank/DDBJ databases">
        <authorList>
            <person name="Chen Y."/>
            <person name="Shah S."/>
            <person name="Dougan E. K."/>
            <person name="Thang M."/>
            <person name="Chan C."/>
        </authorList>
    </citation>
    <scope>NUCLEOTIDE SEQUENCE [LARGE SCALE GENOMIC DNA]</scope>
</reference>